<accession>A0A2Z3GMG6</accession>
<proteinExistence type="predicted"/>
<gene>
    <name evidence="1" type="ORF">DDQ68_20490</name>
</gene>
<dbReference type="OrthoDB" id="863479at2"/>
<evidence type="ECO:0000313" key="2">
    <source>
        <dbReference type="Proteomes" id="UP000245999"/>
    </source>
</evidence>
<dbReference type="Proteomes" id="UP000245999">
    <property type="component" value="Chromosome"/>
</dbReference>
<sequence length="310" mass="32787">MMLNGGIPLRLDLETPMLQTSTTHHFRVTSAVTLLFLLTTFASFGQPRYQWQPLTDSNWDTAANWVPTRLSPAATDVLVFDGTFTPSTSVTLDFTASQNIGQLIFINRVQATLNTVGSQTLVIGAQSPAVGLQMDAGTLVQVVGRLGSSNSSLAMQLAVGTRAAIAGRLEFSGNASFTSSHTLLSATAKAIEFTGGSYFLSGTTFEGFPFGSLTANTESVVFRSGATFEQAGGRSPFGERTYAVTIFDLGSYYLYTAGGTGSVGLSGRTFGYLTVNANRTPTAGTYGANKVIIQNDLMILSGTHTFNEAV</sequence>
<dbReference type="EMBL" id="CP029145">
    <property type="protein sequence ID" value="AWM34943.1"/>
    <property type="molecule type" value="Genomic_DNA"/>
</dbReference>
<protein>
    <recommendedName>
        <fullName evidence="3">G8 domain-containing protein</fullName>
    </recommendedName>
</protein>
<evidence type="ECO:0000313" key="1">
    <source>
        <dbReference type="EMBL" id="AWM34943.1"/>
    </source>
</evidence>
<keyword evidence="2" id="KW-1185">Reference proteome</keyword>
<organism evidence="1 2">
    <name type="scientific">Hymenobacter nivis</name>
    <dbReference type="NCBI Taxonomy" id="1850093"/>
    <lineage>
        <taxon>Bacteria</taxon>
        <taxon>Pseudomonadati</taxon>
        <taxon>Bacteroidota</taxon>
        <taxon>Cytophagia</taxon>
        <taxon>Cytophagales</taxon>
        <taxon>Hymenobacteraceae</taxon>
        <taxon>Hymenobacter</taxon>
    </lineage>
</organism>
<dbReference type="KEGG" id="hnv:DDQ68_20490"/>
<name>A0A2Z3GMG6_9BACT</name>
<reference evidence="2" key="1">
    <citation type="submission" date="2018-04" db="EMBL/GenBank/DDBJ databases">
        <title>Complete genome of Antarctic heterotrophic bacterium Hymenobacter nivis.</title>
        <authorList>
            <person name="Terashima M."/>
        </authorList>
    </citation>
    <scope>NUCLEOTIDE SEQUENCE [LARGE SCALE GENOMIC DNA]</scope>
    <source>
        <strain evidence="2">NBRC 111535</strain>
    </source>
</reference>
<dbReference type="AlphaFoldDB" id="A0A2Z3GMG6"/>
<evidence type="ECO:0008006" key="3">
    <source>
        <dbReference type="Google" id="ProtNLM"/>
    </source>
</evidence>